<dbReference type="PROSITE" id="PS50994">
    <property type="entry name" value="INTEGRASE"/>
    <property type="match status" value="1"/>
</dbReference>
<dbReference type="GO" id="GO:0003676">
    <property type="term" value="F:nucleic acid binding"/>
    <property type="evidence" value="ECO:0007669"/>
    <property type="project" value="InterPro"/>
</dbReference>
<dbReference type="PANTHER" id="PTHR48475">
    <property type="entry name" value="RIBONUCLEASE H"/>
    <property type="match status" value="1"/>
</dbReference>
<gene>
    <name evidence="2" type="ORF">Slati_1436500</name>
</gene>
<dbReference type="Pfam" id="PF13456">
    <property type="entry name" value="RVT_3"/>
    <property type="match status" value="1"/>
</dbReference>
<dbReference type="GO" id="GO:0004523">
    <property type="term" value="F:RNA-DNA hybrid ribonuclease activity"/>
    <property type="evidence" value="ECO:0007669"/>
    <property type="project" value="InterPro"/>
</dbReference>
<dbReference type="Pfam" id="PF00665">
    <property type="entry name" value="rve"/>
    <property type="match status" value="1"/>
</dbReference>
<organism evidence="2">
    <name type="scientific">Sesamum latifolium</name>
    <dbReference type="NCBI Taxonomy" id="2727402"/>
    <lineage>
        <taxon>Eukaryota</taxon>
        <taxon>Viridiplantae</taxon>
        <taxon>Streptophyta</taxon>
        <taxon>Embryophyta</taxon>
        <taxon>Tracheophyta</taxon>
        <taxon>Spermatophyta</taxon>
        <taxon>Magnoliopsida</taxon>
        <taxon>eudicotyledons</taxon>
        <taxon>Gunneridae</taxon>
        <taxon>Pentapetalae</taxon>
        <taxon>asterids</taxon>
        <taxon>lamiids</taxon>
        <taxon>Lamiales</taxon>
        <taxon>Pedaliaceae</taxon>
        <taxon>Sesamum</taxon>
    </lineage>
</organism>
<dbReference type="InterPro" id="IPR036397">
    <property type="entry name" value="RNaseH_sf"/>
</dbReference>
<dbReference type="CDD" id="cd09279">
    <property type="entry name" value="RNase_HI_like"/>
    <property type="match status" value="1"/>
</dbReference>
<dbReference type="Gene3D" id="3.30.420.10">
    <property type="entry name" value="Ribonuclease H-like superfamily/Ribonuclease H"/>
    <property type="match status" value="2"/>
</dbReference>
<proteinExistence type="predicted"/>
<accession>A0AAW2X787</accession>
<dbReference type="Gene3D" id="1.10.340.70">
    <property type="match status" value="1"/>
</dbReference>
<dbReference type="GO" id="GO:0015074">
    <property type="term" value="P:DNA integration"/>
    <property type="evidence" value="ECO:0007669"/>
    <property type="project" value="InterPro"/>
</dbReference>
<sequence>MAEISVKDTSQDQVWLLHVDGSSTMQGSGAGIVITSPQGEDLEFAIKFGFKASNNEAEYEALVIGMRMAHEAEARHLLAYSDSQLIVKQVEASYEAKEEIRIQYLQQIMELRTGFEYFQIIQIPREENIKVGCLSKLASNLEDCRTRHITIQYLPKERAPLVVQPITSGEDWRTPIIKLEEGHLPNNRWEAARLKTRATRFLLHERTLYKKSYTHPLLWCLSIEEGIHVLQEIHGGCCGAHAGTWILANKALRAGYFWPTMKQDARQLGIDIVGPFLVATGQRKFLLVAIDYFTKWVEAEPLARITEGEVMKFIWKNIVCRFGIPKEIISDNGRQFQGRRIQERTTPRGPTGQSPYLLVNGTDAIIPAELGMPSHRVMNFSEECNEDLLRESLDLIEELREKAFIRIQRYKDIMINSYNKRVRARSFQVGDLVLQRVDTLKPLGKGLIRLRA</sequence>
<comment type="caution">
    <text evidence="2">The sequence shown here is derived from an EMBL/GenBank/DDBJ whole genome shotgun (WGS) entry which is preliminary data.</text>
</comment>
<reference evidence="2" key="2">
    <citation type="journal article" date="2024" name="Plant">
        <title>Genomic evolution and insights into agronomic trait innovations of Sesamum species.</title>
        <authorList>
            <person name="Miao H."/>
            <person name="Wang L."/>
            <person name="Qu L."/>
            <person name="Liu H."/>
            <person name="Sun Y."/>
            <person name="Le M."/>
            <person name="Wang Q."/>
            <person name="Wei S."/>
            <person name="Zheng Y."/>
            <person name="Lin W."/>
            <person name="Duan Y."/>
            <person name="Cao H."/>
            <person name="Xiong S."/>
            <person name="Wang X."/>
            <person name="Wei L."/>
            <person name="Li C."/>
            <person name="Ma Q."/>
            <person name="Ju M."/>
            <person name="Zhao R."/>
            <person name="Li G."/>
            <person name="Mu C."/>
            <person name="Tian Q."/>
            <person name="Mei H."/>
            <person name="Zhang T."/>
            <person name="Gao T."/>
            <person name="Zhang H."/>
        </authorList>
    </citation>
    <scope>NUCLEOTIDE SEQUENCE</scope>
    <source>
        <strain evidence="2">KEN1</strain>
    </source>
</reference>
<dbReference type="PANTHER" id="PTHR48475:SF2">
    <property type="entry name" value="RIBONUCLEASE H"/>
    <property type="match status" value="1"/>
</dbReference>
<evidence type="ECO:0000259" key="1">
    <source>
        <dbReference type="PROSITE" id="PS50994"/>
    </source>
</evidence>
<reference evidence="2" key="1">
    <citation type="submission" date="2020-06" db="EMBL/GenBank/DDBJ databases">
        <authorList>
            <person name="Li T."/>
            <person name="Hu X."/>
            <person name="Zhang T."/>
            <person name="Song X."/>
            <person name="Zhang H."/>
            <person name="Dai N."/>
            <person name="Sheng W."/>
            <person name="Hou X."/>
            <person name="Wei L."/>
        </authorList>
    </citation>
    <scope>NUCLEOTIDE SEQUENCE</scope>
    <source>
        <strain evidence="2">KEN1</strain>
        <tissue evidence="2">Leaf</tissue>
    </source>
</reference>
<dbReference type="InterPro" id="IPR002156">
    <property type="entry name" value="RNaseH_domain"/>
</dbReference>
<dbReference type="SUPFAM" id="SSF53098">
    <property type="entry name" value="Ribonuclease H-like"/>
    <property type="match status" value="2"/>
</dbReference>
<feature type="domain" description="Integrase catalytic" evidence="1">
    <location>
        <begin position="258"/>
        <end position="450"/>
    </location>
</feature>
<protein>
    <recommendedName>
        <fullName evidence="1">Integrase catalytic domain-containing protein</fullName>
    </recommendedName>
</protein>
<name>A0AAW2X787_9LAMI</name>
<dbReference type="InterPro" id="IPR001584">
    <property type="entry name" value="Integrase_cat-core"/>
</dbReference>
<dbReference type="AlphaFoldDB" id="A0AAW2X787"/>
<dbReference type="EMBL" id="JACGWN010000005">
    <property type="protein sequence ID" value="KAL0448801.1"/>
    <property type="molecule type" value="Genomic_DNA"/>
</dbReference>
<evidence type="ECO:0000313" key="2">
    <source>
        <dbReference type="EMBL" id="KAL0448801.1"/>
    </source>
</evidence>
<dbReference type="InterPro" id="IPR012337">
    <property type="entry name" value="RNaseH-like_sf"/>
</dbReference>